<dbReference type="EMBL" id="MU004293">
    <property type="protein sequence ID" value="KAF2661612.1"/>
    <property type="molecule type" value="Genomic_DNA"/>
</dbReference>
<keyword evidence="4" id="KW-0378">Hydrolase</keyword>
<dbReference type="InterPro" id="IPR050925">
    <property type="entry name" value="Rhomboid_protease_S54"/>
</dbReference>
<dbReference type="GO" id="GO:0006465">
    <property type="term" value="P:signal peptide processing"/>
    <property type="evidence" value="ECO:0007669"/>
    <property type="project" value="TreeGrafter"/>
</dbReference>
<protein>
    <recommendedName>
        <fullName evidence="9">Peptidase S54 rhomboid domain-containing protein</fullName>
    </recommendedName>
</protein>
<keyword evidence="5 8" id="KW-1133">Transmembrane helix</keyword>
<organism evidence="10 11">
    <name type="scientific">Lophiostoma macrostomum CBS 122681</name>
    <dbReference type="NCBI Taxonomy" id="1314788"/>
    <lineage>
        <taxon>Eukaryota</taxon>
        <taxon>Fungi</taxon>
        <taxon>Dikarya</taxon>
        <taxon>Ascomycota</taxon>
        <taxon>Pezizomycotina</taxon>
        <taxon>Dothideomycetes</taxon>
        <taxon>Pleosporomycetidae</taxon>
        <taxon>Pleosporales</taxon>
        <taxon>Lophiostomataceae</taxon>
        <taxon>Lophiostoma</taxon>
    </lineage>
</organism>
<feature type="domain" description="Peptidase S54 rhomboid" evidence="9">
    <location>
        <begin position="119"/>
        <end position="270"/>
    </location>
</feature>
<gene>
    <name evidence="10" type="ORF">K491DRAFT_687384</name>
</gene>
<feature type="transmembrane region" description="Helical" evidence="8">
    <location>
        <begin position="121"/>
        <end position="147"/>
    </location>
</feature>
<dbReference type="PANTHER" id="PTHR43731">
    <property type="entry name" value="RHOMBOID PROTEASE"/>
    <property type="match status" value="1"/>
</dbReference>
<evidence type="ECO:0000256" key="8">
    <source>
        <dbReference type="SAM" id="Phobius"/>
    </source>
</evidence>
<dbReference type="PANTHER" id="PTHR43731:SF14">
    <property type="entry name" value="PRESENILIN-ASSOCIATED RHOMBOID-LIKE PROTEIN, MITOCHONDRIAL"/>
    <property type="match status" value="1"/>
</dbReference>
<feature type="transmembrane region" description="Helical" evidence="8">
    <location>
        <begin position="159"/>
        <end position="177"/>
    </location>
</feature>
<comment type="subcellular location">
    <subcellularLocation>
        <location evidence="1">Membrane</location>
        <topology evidence="1">Multi-pass membrane protein</topology>
    </subcellularLocation>
</comment>
<evidence type="ECO:0000256" key="1">
    <source>
        <dbReference type="ARBA" id="ARBA00004141"/>
    </source>
</evidence>
<dbReference type="GO" id="GO:0004252">
    <property type="term" value="F:serine-type endopeptidase activity"/>
    <property type="evidence" value="ECO:0007669"/>
    <property type="project" value="InterPro"/>
</dbReference>
<evidence type="ECO:0000313" key="10">
    <source>
        <dbReference type="EMBL" id="KAF2661612.1"/>
    </source>
</evidence>
<evidence type="ECO:0000259" key="9">
    <source>
        <dbReference type="Pfam" id="PF01694"/>
    </source>
</evidence>
<evidence type="ECO:0000256" key="5">
    <source>
        <dbReference type="ARBA" id="ARBA00022989"/>
    </source>
</evidence>
<proteinExistence type="inferred from homology"/>
<name>A0A6A6TPA9_9PLEO</name>
<evidence type="ECO:0000256" key="7">
    <source>
        <dbReference type="SAM" id="MobiDB-lite"/>
    </source>
</evidence>
<evidence type="ECO:0000313" key="11">
    <source>
        <dbReference type="Proteomes" id="UP000799324"/>
    </source>
</evidence>
<keyword evidence="6 8" id="KW-0472">Membrane</keyword>
<dbReference type="InterPro" id="IPR035952">
    <property type="entry name" value="Rhomboid-like_sf"/>
</dbReference>
<dbReference type="Gene3D" id="1.20.1540.10">
    <property type="entry name" value="Rhomboid-like"/>
    <property type="match status" value="1"/>
</dbReference>
<dbReference type="Proteomes" id="UP000799324">
    <property type="component" value="Unassembled WGS sequence"/>
</dbReference>
<dbReference type="InterPro" id="IPR022764">
    <property type="entry name" value="Peptidase_S54_rhomboid_dom"/>
</dbReference>
<keyword evidence="11" id="KW-1185">Reference proteome</keyword>
<feature type="region of interest" description="Disordered" evidence="7">
    <location>
        <begin position="38"/>
        <end position="61"/>
    </location>
</feature>
<evidence type="ECO:0000256" key="4">
    <source>
        <dbReference type="ARBA" id="ARBA00022801"/>
    </source>
</evidence>
<dbReference type="GO" id="GO:0016020">
    <property type="term" value="C:membrane"/>
    <property type="evidence" value="ECO:0007669"/>
    <property type="project" value="UniProtKB-SubCell"/>
</dbReference>
<evidence type="ECO:0000256" key="6">
    <source>
        <dbReference type="ARBA" id="ARBA00023136"/>
    </source>
</evidence>
<evidence type="ECO:0000256" key="3">
    <source>
        <dbReference type="ARBA" id="ARBA00022692"/>
    </source>
</evidence>
<comment type="similarity">
    <text evidence="2">Belongs to the peptidase S54 family.</text>
</comment>
<reference evidence="10" key="1">
    <citation type="journal article" date="2020" name="Stud. Mycol.">
        <title>101 Dothideomycetes genomes: a test case for predicting lifestyles and emergence of pathogens.</title>
        <authorList>
            <person name="Haridas S."/>
            <person name="Albert R."/>
            <person name="Binder M."/>
            <person name="Bloem J."/>
            <person name="Labutti K."/>
            <person name="Salamov A."/>
            <person name="Andreopoulos B."/>
            <person name="Baker S."/>
            <person name="Barry K."/>
            <person name="Bills G."/>
            <person name="Bluhm B."/>
            <person name="Cannon C."/>
            <person name="Castanera R."/>
            <person name="Culley D."/>
            <person name="Daum C."/>
            <person name="Ezra D."/>
            <person name="Gonzalez J."/>
            <person name="Henrissat B."/>
            <person name="Kuo A."/>
            <person name="Liang C."/>
            <person name="Lipzen A."/>
            <person name="Lutzoni F."/>
            <person name="Magnuson J."/>
            <person name="Mondo S."/>
            <person name="Nolan M."/>
            <person name="Ohm R."/>
            <person name="Pangilinan J."/>
            <person name="Park H.-J."/>
            <person name="Ramirez L."/>
            <person name="Alfaro M."/>
            <person name="Sun H."/>
            <person name="Tritt A."/>
            <person name="Yoshinaga Y."/>
            <person name="Zwiers L.-H."/>
            <person name="Turgeon B."/>
            <person name="Goodwin S."/>
            <person name="Spatafora J."/>
            <person name="Crous P."/>
            <person name="Grigoriev I."/>
        </authorList>
    </citation>
    <scope>NUCLEOTIDE SEQUENCE</scope>
    <source>
        <strain evidence="10">CBS 122681</strain>
    </source>
</reference>
<accession>A0A6A6TPA9</accession>
<evidence type="ECO:0000256" key="2">
    <source>
        <dbReference type="ARBA" id="ARBA00009045"/>
    </source>
</evidence>
<dbReference type="AlphaFoldDB" id="A0A6A6TPA9"/>
<feature type="transmembrane region" description="Helical" evidence="8">
    <location>
        <begin position="251"/>
        <end position="269"/>
    </location>
</feature>
<feature type="transmembrane region" description="Helical" evidence="8">
    <location>
        <begin position="70"/>
        <end position="88"/>
    </location>
</feature>
<sequence>MFPPRLSPFLRANTLRSLQQTKMASGFFSSHFPGRPSLGSISSRLPTRPISRRPYSSGPYEPAYESSKRYLLYGFLAVNTGVFAYAMYVQEQARQGNVKPLIDYSKNFTLNYNGVVDDGRWWTMLTYSISHMGLAHFAGNMLSFYFLGEFIVSTPGIGPGKFVTLILGSALAGSVLGLVQRRETIKATGGRDMKRGLGFSGSVMGVSAVAACLYPRSKVALYGIVPIPLWGLVAGYFLYDGWFYNDKNASTGHAGHIGGLAFGLVYYLAALRGVTLPRRF</sequence>
<dbReference type="Pfam" id="PF01694">
    <property type="entry name" value="Rhomboid"/>
    <property type="match status" value="1"/>
</dbReference>
<feature type="transmembrane region" description="Helical" evidence="8">
    <location>
        <begin position="219"/>
        <end position="239"/>
    </location>
</feature>
<keyword evidence="3 8" id="KW-0812">Transmembrane</keyword>
<dbReference type="SUPFAM" id="SSF144091">
    <property type="entry name" value="Rhomboid-like"/>
    <property type="match status" value="1"/>
</dbReference>
<dbReference type="OrthoDB" id="418595at2759"/>